<comment type="catalytic activity">
    <reaction evidence="9">
        <text>L-histidyl-glycine(out) = L-histidyl-glycine(in)</text>
        <dbReference type="Rhea" id="RHEA:79395"/>
        <dbReference type="ChEBI" id="CHEBI:229957"/>
    </reaction>
</comment>
<comment type="subunit">
    <text evidence="24">Homodimer. Interacts with lysosomal protein GLMP (via lumenal domain); the interaction starts while both proteins are still in the endoplasmic reticulum and is required for stabilization of MFSD1 in lysosomes but has no direct effect on its targeting to lysosomes or transporter activity.</text>
</comment>
<feature type="transmembrane region" description="Helical" evidence="25">
    <location>
        <begin position="46"/>
        <end position="66"/>
    </location>
</feature>
<evidence type="ECO:0000256" key="24">
    <source>
        <dbReference type="ARBA" id="ARBA00046376"/>
    </source>
</evidence>
<evidence type="ECO:0000256" key="11">
    <source>
        <dbReference type="ARBA" id="ARBA00044884"/>
    </source>
</evidence>
<evidence type="ECO:0000256" key="6">
    <source>
        <dbReference type="ARBA" id="ARBA00023136"/>
    </source>
</evidence>
<evidence type="ECO:0000256" key="12">
    <source>
        <dbReference type="ARBA" id="ARBA00044891"/>
    </source>
</evidence>
<comment type="catalytic activity">
    <reaction evidence="17">
        <text>L-arginyl-glycine(out) = L-arginyl-glycine(in)</text>
        <dbReference type="Rhea" id="RHEA:79391"/>
        <dbReference type="ChEBI" id="CHEBI:229955"/>
    </reaction>
</comment>
<protein>
    <recommendedName>
        <fullName evidence="21">Lysosomal dipeptide transporter MFSD1</fullName>
    </recommendedName>
    <alternativeName>
        <fullName evidence="22">Major facilitator superfamily domain-containing protein 1</fullName>
    </alternativeName>
</protein>
<dbReference type="InterPro" id="IPR036259">
    <property type="entry name" value="MFS_trans_sf"/>
</dbReference>
<evidence type="ECO:0000256" key="13">
    <source>
        <dbReference type="ARBA" id="ARBA00044893"/>
    </source>
</evidence>
<feature type="transmembrane region" description="Helical" evidence="25">
    <location>
        <begin position="160"/>
        <end position="184"/>
    </location>
</feature>
<feature type="transmembrane region" description="Helical" evidence="25">
    <location>
        <begin position="105"/>
        <end position="122"/>
    </location>
</feature>
<dbReference type="EMBL" id="SOKU01000265">
    <property type="protein sequence ID" value="TES85029.1"/>
    <property type="molecule type" value="Genomic_DNA"/>
</dbReference>
<evidence type="ECO:0000256" key="19">
    <source>
        <dbReference type="ARBA" id="ARBA00044919"/>
    </source>
</evidence>
<comment type="catalytic activity">
    <reaction evidence="18">
        <text>L-histidyl-L-alpha-amino acid(out) = L-histidyl-L-alpha-amino acid(in)</text>
        <dbReference type="Rhea" id="RHEA:79379"/>
        <dbReference type="ChEBI" id="CHEBI:229964"/>
    </reaction>
</comment>
<evidence type="ECO:0000256" key="10">
    <source>
        <dbReference type="ARBA" id="ARBA00044881"/>
    </source>
</evidence>
<evidence type="ECO:0000256" key="3">
    <source>
        <dbReference type="ARBA" id="ARBA00022448"/>
    </source>
</evidence>
<dbReference type="SUPFAM" id="SSF103473">
    <property type="entry name" value="MFS general substrate transporter"/>
    <property type="match status" value="1"/>
</dbReference>
<keyword evidence="3" id="KW-0813">Transport</keyword>
<feature type="transmembrane region" description="Helical" evidence="25">
    <location>
        <begin position="78"/>
        <end position="99"/>
    </location>
</feature>
<evidence type="ECO:0000256" key="8">
    <source>
        <dbReference type="ARBA" id="ARBA00044876"/>
    </source>
</evidence>
<dbReference type="Pfam" id="PF07690">
    <property type="entry name" value="MFS_1"/>
    <property type="match status" value="1"/>
</dbReference>
<comment type="similarity">
    <text evidence="2">Belongs to the major facilitator superfamily.</text>
</comment>
<comment type="catalytic activity">
    <reaction evidence="12">
        <text>L-lysyl-L-alpha-amino acid(out) = L-lysyl-L-alpha-amino acid(in)</text>
        <dbReference type="Rhea" id="RHEA:79387"/>
        <dbReference type="ChEBI" id="CHEBI:229965"/>
    </reaction>
</comment>
<dbReference type="InterPro" id="IPR024671">
    <property type="entry name" value="Atg22-like"/>
</dbReference>
<comment type="catalytic activity">
    <reaction evidence="16">
        <text>L-lysyl-L-lysine(out) = L-lysyl-L-lysine(in)</text>
        <dbReference type="Rhea" id="RHEA:79403"/>
        <dbReference type="ChEBI" id="CHEBI:229956"/>
    </reaction>
</comment>
<dbReference type="PRINTS" id="PR01035">
    <property type="entry name" value="TCRTETA"/>
</dbReference>
<feature type="transmembrane region" description="Helical" evidence="25">
    <location>
        <begin position="334"/>
        <end position="356"/>
    </location>
</feature>
<dbReference type="PROSITE" id="PS50850">
    <property type="entry name" value="MFS"/>
    <property type="match status" value="1"/>
</dbReference>
<feature type="transmembrane region" description="Helical" evidence="25">
    <location>
        <begin position="368"/>
        <end position="387"/>
    </location>
</feature>
<proteinExistence type="inferred from homology"/>
<comment type="catalytic activity">
    <reaction evidence="15">
        <text>L-arginyl-L-alpha-amino acid(out) = L-arginyl-L-alpha-amino acid(in)</text>
        <dbReference type="Rhea" id="RHEA:79371"/>
        <dbReference type="ChEBI" id="CHEBI:84315"/>
    </reaction>
</comment>
<feature type="transmembrane region" description="Helical" evidence="25">
    <location>
        <begin position="246"/>
        <end position="269"/>
    </location>
</feature>
<dbReference type="Pfam" id="PF11700">
    <property type="entry name" value="ATG22"/>
    <property type="match status" value="1"/>
</dbReference>
<evidence type="ECO:0000313" key="28">
    <source>
        <dbReference type="Proteomes" id="UP000320781"/>
    </source>
</evidence>
<comment type="catalytic activity">
    <reaction evidence="20">
        <text>L-lysyl-glycine(out) = L-lysyl-glycine(in)</text>
        <dbReference type="Rhea" id="RHEA:79407"/>
        <dbReference type="ChEBI" id="CHEBI:191202"/>
    </reaction>
</comment>
<evidence type="ECO:0000256" key="4">
    <source>
        <dbReference type="ARBA" id="ARBA00022692"/>
    </source>
</evidence>
<evidence type="ECO:0000256" key="15">
    <source>
        <dbReference type="ARBA" id="ARBA00044899"/>
    </source>
</evidence>
<dbReference type="GO" id="GO:0005765">
    <property type="term" value="C:lysosomal membrane"/>
    <property type="evidence" value="ECO:0007669"/>
    <property type="project" value="UniProtKB-SubCell"/>
</dbReference>
<dbReference type="GO" id="GO:0022857">
    <property type="term" value="F:transmembrane transporter activity"/>
    <property type="evidence" value="ECO:0007669"/>
    <property type="project" value="InterPro"/>
</dbReference>
<dbReference type="InterPro" id="IPR011701">
    <property type="entry name" value="MFS"/>
</dbReference>
<reference evidence="27 28" key="1">
    <citation type="submission" date="2019-03" db="EMBL/GenBank/DDBJ databases">
        <title>Metabolic potential of uncultured bacteria and archaea associated with petroleum seepage in deep-sea sediments.</title>
        <authorList>
            <person name="Dong X."/>
            <person name="Hubert C."/>
        </authorList>
    </citation>
    <scope>NUCLEOTIDE SEQUENCE [LARGE SCALE GENOMIC DNA]</scope>
    <source>
        <strain evidence="27">E44_bin92</strain>
    </source>
</reference>
<keyword evidence="7" id="KW-0458">Lysosome</keyword>
<comment type="catalytic activity">
    <reaction evidence="19">
        <text>L-alanyl-L-lysine(out) = L-alanyl-L-lysine(in)</text>
        <dbReference type="Rhea" id="RHEA:79415"/>
        <dbReference type="ChEBI" id="CHEBI:192470"/>
    </reaction>
</comment>
<feature type="transmembrane region" description="Helical" evidence="25">
    <location>
        <begin position="134"/>
        <end position="154"/>
    </location>
</feature>
<comment type="caution">
    <text evidence="27">The sequence shown here is derived from an EMBL/GenBank/DDBJ whole genome shotgun (WGS) entry which is preliminary data.</text>
</comment>
<feature type="transmembrane region" description="Helical" evidence="25">
    <location>
        <begin position="205"/>
        <end position="226"/>
    </location>
</feature>
<comment type="catalytic activity">
    <reaction evidence="11">
        <text>L-alpha-aminoacyl-L-histidine(out) = L-alpha-aminoacyl-L-histidine(in)</text>
        <dbReference type="Rhea" id="RHEA:79375"/>
        <dbReference type="ChEBI" id="CHEBI:229967"/>
    </reaction>
</comment>
<evidence type="ECO:0000256" key="14">
    <source>
        <dbReference type="ARBA" id="ARBA00044898"/>
    </source>
</evidence>
<comment type="catalytic activity">
    <reaction evidence="13">
        <text>L-alpha-aminoacyl-L-lysine(out) = L-alpha-aminoacyl-L-lysine(in)</text>
        <dbReference type="Rhea" id="RHEA:79383"/>
        <dbReference type="ChEBI" id="CHEBI:229966"/>
    </reaction>
</comment>
<organism evidence="27 28">
    <name type="scientific">Aerophobetes bacterium</name>
    <dbReference type="NCBI Taxonomy" id="2030807"/>
    <lineage>
        <taxon>Bacteria</taxon>
        <taxon>Candidatus Aerophobota</taxon>
    </lineage>
</organism>
<evidence type="ECO:0000259" key="26">
    <source>
        <dbReference type="PROSITE" id="PS50850"/>
    </source>
</evidence>
<feature type="transmembrane region" description="Helical" evidence="25">
    <location>
        <begin position="303"/>
        <end position="322"/>
    </location>
</feature>
<evidence type="ECO:0000256" key="7">
    <source>
        <dbReference type="ARBA" id="ARBA00023228"/>
    </source>
</evidence>
<name>A0A523QHQ0_UNCAE</name>
<feature type="domain" description="Major facilitator superfamily (MFS) profile" evidence="26">
    <location>
        <begin position="10"/>
        <end position="392"/>
    </location>
</feature>
<comment type="catalytic activity">
    <reaction evidence="14">
        <text>L-aspartyl-L-lysine(out) = L-aspartyl-L-lysine(in)</text>
        <dbReference type="Rhea" id="RHEA:79411"/>
        <dbReference type="ChEBI" id="CHEBI:229953"/>
    </reaction>
</comment>
<evidence type="ECO:0000256" key="22">
    <source>
        <dbReference type="ARBA" id="ARBA00045018"/>
    </source>
</evidence>
<sequence length="394" mass="42751">MPPSRYRWVILVLAYLCMLGFAFPLQSLPPVLTLIIRELRLTHTEAGLLMSLFALPSIFFAILAGSVSDRWGPFKTGVVSLVLVTVGMLIFAVSTSFLWLGFGRVVAGVGAATIAIVAPQIISQWFREHGPGTAMGIFNTAMPVGTIICFASFGRLAELLGWRIPMVITAMISTLALVSFLLLYRPSPNPSKRVVPEKKEKAGRPLVILLKIGLPIWLIGFCWMWFNAAVISFSSFAPDFFVSKGYSLAFAGFLASLLMWGSLVLSPVVGRLVDKVGNNDLFIAVGGIVLASAIYLVTRSTNFFFPMILMAIAVALVPAPVFSSPSRILEPKNLGLGFGILAMASGTGMFFGPYIAGFVRDKTGSYEMSFIFLSILALLTTVTALILRVKMKRD</sequence>
<dbReference type="InterPro" id="IPR020846">
    <property type="entry name" value="MFS_dom"/>
</dbReference>
<evidence type="ECO:0000256" key="23">
    <source>
        <dbReference type="ARBA" id="ARBA00045709"/>
    </source>
</evidence>
<dbReference type="PANTHER" id="PTHR23512">
    <property type="entry name" value="MAJOR FACILITATOR SUPERFAMILY DOMAIN-CONTAINING PROTEIN 1"/>
    <property type="match status" value="1"/>
</dbReference>
<evidence type="ECO:0000256" key="2">
    <source>
        <dbReference type="ARBA" id="ARBA00008335"/>
    </source>
</evidence>
<comment type="catalytic activity">
    <reaction evidence="10">
        <text>L-alpha-aminoacyl-L-arginine(out) = L-alpha-aminoacyl-L-arginine(in)</text>
        <dbReference type="Rhea" id="RHEA:79367"/>
        <dbReference type="ChEBI" id="CHEBI:229968"/>
    </reaction>
</comment>
<evidence type="ECO:0000256" key="5">
    <source>
        <dbReference type="ARBA" id="ARBA00022989"/>
    </source>
</evidence>
<comment type="subcellular location">
    <subcellularLocation>
        <location evidence="1">Lysosome membrane</location>
        <topology evidence="1">Multi-pass membrane protein</topology>
    </subcellularLocation>
</comment>
<dbReference type="AlphaFoldDB" id="A0A523QHQ0"/>
<dbReference type="PANTHER" id="PTHR23512:SF3">
    <property type="entry name" value="MAJOR FACILITATOR SUPERFAMILY DOMAIN-CONTAINING PROTEIN 1"/>
    <property type="match status" value="1"/>
</dbReference>
<dbReference type="InterPro" id="IPR052187">
    <property type="entry name" value="MFSD1"/>
</dbReference>
<comment type="catalytic activity">
    <reaction evidence="8">
        <text>L-lysyl-L-alanine(out) = L-lysyl-L-alanine(in)</text>
        <dbReference type="Rhea" id="RHEA:79399"/>
        <dbReference type="ChEBI" id="CHEBI:229954"/>
    </reaction>
</comment>
<keyword evidence="4 25" id="KW-0812">Transmembrane</keyword>
<evidence type="ECO:0000256" key="21">
    <source>
        <dbReference type="ARBA" id="ARBA00044985"/>
    </source>
</evidence>
<accession>A0A523QHQ0</accession>
<evidence type="ECO:0000256" key="25">
    <source>
        <dbReference type="SAM" id="Phobius"/>
    </source>
</evidence>
<dbReference type="Gene3D" id="1.20.1250.20">
    <property type="entry name" value="MFS general substrate transporter like domains"/>
    <property type="match status" value="2"/>
</dbReference>
<evidence type="ECO:0000256" key="9">
    <source>
        <dbReference type="ARBA" id="ARBA00044878"/>
    </source>
</evidence>
<dbReference type="InterPro" id="IPR001958">
    <property type="entry name" value="Tet-R_TetA/multi-R_MdtG-like"/>
</dbReference>
<evidence type="ECO:0000256" key="20">
    <source>
        <dbReference type="ARBA" id="ARBA00044924"/>
    </source>
</evidence>
<keyword evidence="6 25" id="KW-0472">Membrane</keyword>
<gene>
    <name evidence="27" type="ORF">E3J95_05390</name>
</gene>
<evidence type="ECO:0000313" key="27">
    <source>
        <dbReference type="EMBL" id="TES85029.1"/>
    </source>
</evidence>
<evidence type="ECO:0000256" key="18">
    <source>
        <dbReference type="ARBA" id="ARBA00044912"/>
    </source>
</evidence>
<keyword evidence="5 25" id="KW-1133">Transmembrane helix</keyword>
<evidence type="ECO:0000256" key="17">
    <source>
        <dbReference type="ARBA" id="ARBA00044903"/>
    </source>
</evidence>
<evidence type="ECO:0000256" key="1">
    <source>
        <dbReference type="ARBA" id="ARBA00004155"/>
    </source>
</evidence>
<evidence type="ECO:0000256" key="16">
    <source>
        <dbReference type="ARBA" id="ARBA00044900"/>
    </source>
</evidence>
<feature type="transmembrane region" description="Helical" evidence="25">
    <location>
        <begin position="281"/>
        <end position="297"/>
    </location>
</feature>
<comment type="function">
    <text evidence="23">Lysosomal dipeptide uniporter that selectively exports lysine, arginine or histidine-containing dipeptides with a net positive charge from the lysosome lumen into the cytosol. Could play a role in a specific type of protein O-glycosylation indirectly regulating macrophages migration and tissue invasion. Also essential for liver homeostasis.</text>
</comment>
<dbReference type="Proteomes" id="UP000320781">
    <property type="component" value="Unassembled WGS sequence"/>
</dbReference>